<gene>
    <name evidence="1" type="ORF">C7B09_23555</name>
</gene>
<accession>A0ABX5HBZ7</accession>
<evidence type="ECO:0000313" key="2">
    <source>
        <dbReference type="Proteomes" id="UP000240382"/>
    </source>
</evidence>
<dbReference type="EMBL" id="PYQT01000046">
    <property type="protein sequence ID" value="PSY38106.1"/>
    <property type="molecule type" value="Genomic_DNA"/>
</dbReference>
<comment type="caution">
    <text evidence="1">The sequence shown here is derived from an EMBL/GenBank/DDBJ whole genome shotgun (WGS) entry which is preliminary data.</text>
</comment>
<name>A0ABX5HBZ7_ESCAL</name>
<sequence length="79" mass="9076">MLPDATLNASYQAYVGETRRSDKAFTPHPTMVAQCRKRHKKSMALNIFSAPFLLMRGKEIPTQTFSFSVRMRPEQDDRA</sequence>
<reference evidence="1 2" key="1">
    <citation type="submission" date="2018-03" db="EMBL/GenBank/DDBJ databases">
        <title>Whole Genome Sequencing of Escherichia coli isolates from wildlife.</title>
        <authorList>
            <person name="Whitehouse C.A."/>
            <person name="Lacher D.W."/>
            <person name="Mammel M.K."/>
            <person name="Barnaba T."/>
            <person name="Lorch J.M."/>
        </authorList>
    </citation>
    <scope>NUCLEOTIDE SEQUENCE [LARGE SCALE GENOMIC DNA]</scope>
    <source>
        <strain evidence="1 2">20507-2</strain>
    </source>
</reference>
<keyword evidence="2" id="KW-1185">Reference proteome</keyword>
<protein>
    <recommendedName>
        <fullName evidence="3">Mannitol-1-phosphate 5-dehydrogenase</fullName>
    </recommendedName>
</protein>
<organism evidence="1 2">
    <name type="scientific">Escherichia albertii</name>
    <dbReference type="NCBI Taxonomy" id="208962"/>
    <lineage>
        <taxon>Bacteria</taxon>
        <taxon>Pseudomonadati</taxon>
        <taxon>Pseudomonadota</taxon>
        <taxon>Gammaproteobacteria</taxon>
        <taxon>Enterobacterales</taxon>
        <taxon>Enterobacteriaceae</taxon>
        <taxon>Escherichia</taxon>
    </lineage>
</organism>
<evidence type="ECO:0000313" key="1">
    <source>
        <dbReference type="EMBL" id="PSY38106.1"/>
    </source>
</evidence>
<dbReference type="Proteomes" id="UP000240382">
    <property type="component" value="Unassembled WGS sequence"/>
</dbReference>
<proteinExistence type="predicted"/>
<evidence type="ECO:0008006" key="3">
    <source>
        <dbReference type="Google" id="ProtNLM"/>
    </source>
</evidence>